<keyword evidence="3" id="KW-1185">Reference proteome</keyword>
<dbReference type="Proteomes" id="UP000278143">
    <property type="component" value="Unassembled WGS sequence"/>
</dbReference>
<dbReference type="PANTHER" id="PTHR21445:SF0">
    <property type="entry name" value="APURINIC-APYRIMIDINIC ENDONUCLEASE"/>
    <property type="match status" value="1"/>
</dbReference>
<dbReference type="Gene3D" id="3.20.20.150">
    <property type="entry name" value="Divalent-metal-dependent TIM barrel enzymes"/>
    <property type="match status" value="1"/>
</dbReference>
<evidence type="ECO:0000313" key="3">
    <source>
        <dbReference type="Proteomes" id="UP000278143"/>
    </source>
</evidence>
<dbReference type="GO" id="GO:0006284">
    <property type="term" value="P:base-excision repair"/>
    <property type="evidence" value="ECO:0007669"/>
    <property type="project" value="TreeGrafter"/>
</dbReference>
<dbReference type="InterPro" id="IPR013022">
    <property type="entry name" value="Xyl_isomerase-like_TIM-brl"/>
</dbReference>
<dbReference type="InterPro" id="IPR036237">
    <property type="entry name" value="Xyl_isomerase-like_sf"/>
</dbReference>
<accession>A0A4P9YV16</accession>
<dbReference type="InterPro" id="IPR001719">
    <property type="entry name" value="AP_endonuc_2"/>
</dbReference>
<dbReference type="GO" id="GO:0003677">
    <property type="term" value="F:DNA binding"/>
    <property type="evidence" value="ECO:0007669"/>
    <property type="project" value="InterPro"/>
</dbReference>
<dbReference type="PANTHER" id="PTHR21445">
    <property type="entry name" value="ENDONUCLEASE IV ENDODEOXYRIBONUCLEASE IV"/>
    <property type="match status" value="1"/>
</dbReference>
<evidence type="ECO:0000313" key="2">
    <source>
        <dbReference type="EMBL" id="RKP23628.1"/>
    </source>
</evidence>
<dbReference type="EMBL" id="KZ990813">
    <property type="protein sequence ID" value="RKP23628.1"/>
    <property type="molecule type" value="Genomic_DNA"/>
</dbReference>
<keyword evidence="2" id="KW-0413">Isomerase</keyword>
<proteinExistence type="predicted"/>
<gene>
    <name evidence="2" type="ORF">SYNPS1DRAFT_30615</name>
</gene>
<dbReference type="GO" id="GO:0016853">
    <property type="term" value="F:isomerase activity"/>
    <property type="evidence" value="ECO:0007669"/>
    <property type="project" value="UniProtKB-KW"/>
</dbReference>
<dbReference type="GO" id="GO:0003906">
    <property type="term" value="F:DNA-(apurinic or apyrimidinic site) endonuclease activity"/>
    <property type="evidence" value="ECO:0007669"/>
    <property type="project" value="TreeGrafter"/>
</dbReference>
<dbReference type="Pfam" id="PF01261">
    <property type="entry name" value="AP_endonuc_2"/>
    <property type="match status" value="1"/>
</dbReference>
<reference evidence="3" key="1">
    <citation type="journal article" date="2018" name="Nat. Microbiol.">
        <title>Leveraging single-cell genomics to expand the fungal tree of life.</title>
        <authorList>
            <person name="Ahrendt S.R."/>
            <person name="Quandt C.A."/>
            <person name="Ciobanu D."/>
            <person name="Clum A."/>
            <person name="Salamov A."/>
            <person name="Andreopoulos B."/>
            <person name="Cheng J.F."/>
            <person name="Woyke T."/>
            <person name="Pelin A."/>
            <person name="Henrissat B."/>
            <person name="Reynolds N.K."/>
            <person name="Benny G.L."/>
            <person name="Smith M.E."/>
            <person name="James T.Y."/>
            <person name="Grigoriev I.V."/>
        </authorList>
    </citation>
    <scope>NUCLEOTIDE SEQUENCE [LARGE SCALE GENOMIC DNA]</scope>
    <source>
        <strain evidence="3">Benny S71-1</strain>
    </source>
</reference>
<dbReference type="SUPFAM" id="SSF51658">
    <property type="entry name" value="Xylose isomerase-like"/>
    <property type="match status" value="1"/>
</dbReference>
<sequence>MNLNRRVATTRPSSGRRDGGVVVVVGCSERVIRMTSTLRHQKHKVTKFIGAHTSAAGGVHNAIRWGQTIGPRGSYTSPPLTVEEIAEFKRLREQADYPYIMPHGTYLVNLGNPNIEKRRRFYRTFLDELQRCDLLGIDRYNFQLNGGRMYEERIDRLHSRVHQ</sequence>
<protein>
    <submittedName>
        <fullName evidence="2">Xylose isomerase-like protein</fullName>
    </submittedName>
</protein>
<dbReference type="AlphaFoldDB" id="A0A4P9YV16"/>
<organism evidence="2 3">
    <name type="scientific">Syncephalis pseudoplumigaleata</name>
    <dbReference type="NCBI Taxonomy" id="1712513"/>
    <lineage>
        <taxon>Eukaryota</taxon>
        <taxon>Fungi</taxon>
        <taxon>Fungi incertae sedis</taxon>
        <taxon>Zoopagomycota</taxon>
        <taxon>Zoopagomycotina</taxon>
        <taxon>Zoopagomycetes</taxon>
        <taxon>Zoopagales</taxon>
        <taxon>Piptocephalidaceae</taxon>
        <taxon>Syncephalis</taxon>
    </lineage>
</organism>
<feature type="domain" description="Xylose isomerase-like TIM barrel" evidence="1">
    <location>
        <begin position="76"/>
        <end position="157"/>
    </location>
</feature>
<dbReference type="GO" id="GO:0008270">
    <property type="term" value="F:zinc ion binding"/>
    <property type="evidence" value="ECO:0007669"/>
    <property type="project" value="InterPro"/>
</dbReference>
<dbReference type="GO" id="GO:0005634">
    <property type="term" value="C:nucleus"/>
    <property type="evidence" value="ECO:0007669"/>
    <property type="project" value="TreeGrafter"/>
</dbReference>
<evidence type="ECO:0000259" key="1">
    <source>
        <dbReference type="Pfam" id="PF01261"/>
    </source>
</evidence>
<dbReference type="GO" id="GO:0008081">
    <property type="term" value="F:phosphoric diester hydrolase activity"/>
    <property type="evidence" value="ECO:0007669"/>
    <property type="project" value="TreeGrafter"/>
</dbReference>
<name>A0A4P9YV16_9FUNG</name>
<dbReference type="GO" id="GO:0005739">
    <property type="term" value="C:mitochondrion"/>
    <property type="evidence" value="ECO:0007669"/>
    <property type="project" value="TreeGrafter"/>
</dbReference>
<dbReference type="OrthoDB" id="7663182at2759"/>